<evidence type="ECO:0000259" key="2">
    <source>
        <dbReference type="Pfam" id="PF25876"/>
    </source>
</evidence>
<name>A0A2K9LLK6_9GAMM</name>
<gene>
    <name evidence="3" type="ORF">Kalk_12725</name>
</gene>
<dbReference type="Pfam" id="PF25876">
    <property type="entry name" value="HH_MFP_RND"/>
    <property type="match status" value="1"/>
</dbReference>
<dbReference type="InterPro" id="IPR058624">
    <property type="entry name" value="MdtA-like_HH"/>
</dbReference>
<comment type="similarity">
    <text evidence="1">Belongs to the membrane fusion protein (MFP) (TC 8.A.1) family.</text>
</comment>
<sequence>MLSTPFDRQPCVLMRWKQAAVLSLTTFLCWGMITTSAMAEPLTARLGDIVEHPTRSAPATTASLNHSTLSAQIQANVAAIKVGVSATVNAGDTLLQLDCTDYQLARQLAQAGVTIAEARLSLANSQKKRANQLLQKDLASREDADTLQAEAIAREAELEQAKITLRQATINTERCTIKAPFAGIVTARMASEGQLASIGTPLISMIDTQHLELSAQVKPEEVTQLQQAQSLTFTAGADYPVRLLRLGGSINSATRDQEIRLAFISQPPPPGTAGKLTWQDPRPFLPARYIVQRNQQLGVMINEQGTARFVVIPNAIPGRSAAVSLAEDTQVITRQLGALQNGDTLQPKSPE</sequence>
<dbReference type="PANTHER" id="PTHR30469:SF15">
    <property type="entry name" value="HLYD FAMILY OF SECRETION PROTEINS"/>
    <property type="match status" value="1"/>
</dbReference>
<dbReference type="Gene3D" id="1.10.287.470">
    <property type="entry name" value="Helix hairpin bin"/>
    <property type="match status" value="1"/>
</dbReference>
<feature type="domain" description="Multidrug resistance protein MdtA-like alpha-helical hairpin" evidence="2">
    <location>
        <begin position="109"/>
        <end position="171"/>
    </location>
</feature>
<dbReference type="AlphaFoldDB" id="A0A2K9LLK6"/>
<dbReference type="KEGG" id="kak:Kalk_12725"/>
<dbReference type="SUPFAM" id="SSF111369">
    <property type="entry name" value="HlyD-like secretion proteins"/>
    <property type="match status" value="1"/>
</dbReference>
<dbReference type="NCBIfam" id="TIGR01730">
    <property type="entry name" value="RND_mfp"/>
    <property type="match status" value="1"/>
</dbReference>
<dbReference type="Gene3D" id="2.40.30.170">
    <property type="match status" value="1"/>
</dbReference>
<evidence type="ECO:0000256" key="1">
    <source>
        <dbReference type="ARBA" id="ARBA00009477"/>
    </source>
</evidence>
<dbReference type="GO" id="GO:0015562">
    <property type="term" value="F:efflux transmembrane transporter activity"/>
    <property type="evidence" value="ECO:0007669"/>
    <property type="project" value="TreeGrafter"/>
</dbReference>
<evidence type="ECO:0000313" key="4">
    <source>
        <dbReference type="Proteomes" id="UP000235116"/>
    </source>
</evidence>
<organism evidence="3 4">
    <name type="scientific">Ketobacter alkanivorans</name>
    <dbReference type="NCBI Taxonomy" id="1917421"/>
    <lineage>
        <taxon>Bacteria</taxon>
        <taxon>Pseudomonadati</taxon>
        <taxon>Pseudomonadota</taxon>
        <taxon>Gammaproteobacteria</taxon>
        <taxon>Pseudomonadales</taxon>
        <taxon>Ketobacteraceae</taxon>
        <taxon>Ketobacter</taxon>
    </lineage>
</organism>
<protein>
    <recommendedName>
        <fullName evidence="2">Multidrug resistance protein MdtA-like alpha-helical hairpin domain-containing protein</fullName>
    </recommendedName>
</protein>
<dbReference type="PANTHER" id="PTHR30469">
    <property type="entry name" value="MULTIDRUG RESISTANCE PROTEIN MDTA"/>
    <property type="match status" value="1"/>
</dbReference>
<evidence type="ECO:0000313" key="3">
    <source>
        <dbReference type="EMBL" id="AUM13236.1"/>
    </source>
</evidence>
<accession>A0A2K9LLK6</accession>
<reference evidence="4" key="1">
    <citation type="submission" date="2017-08" db="EMBL/GenBank/DDBJ databases">
        <title>Direct submision.</title>
        <authorList>
            <person name="Kim S.-J."/>
            <person name="Rhee S.-K."/>
        </authorList>
    </citation>
    <scope>NUCLEOTIDE SEQUENCE [LARGE SCALE GENOMIC DNA]</scope>
    <source>
        <strain evidence="4">GI5</strain>
    </source>
</reference>
<dbReference type="InterPro" id="IPR006143">
    <property type="entry name" value="RND_pump_MFP"/>
</dbReference>
<dbReference type="EMBL" id="CP022684">
    <property type="protein sequence ID" value="AUM13236.1"/>
    <property type="molecule type" value="Genomic_DNA"/>
</dbReference>
<proteinExistence type="inferred from homology"/>
<dbReference type="Proteomes" id="UP000235116">
    <property type="component" value="Chromosome"/>
</dbReference>
<keyword evidence="4" id="KW-1185">Reference proteome</keyword>
<dbReference type="GO" id="GO:1990281">
    <property type="term" value="C:efflux pump complex"/>
    <property type="evidence" value="ECO:0007669"/>
    <property type="project" value="TreeGrafter"/>
</dbReference>
<dbReference type="Gene3D" id="2.40.50.100">
    <property type="match status" value="1"/>
</dbReference>